<evidence type="ECO:0008006" key="4">
    <source>
        <dbReference type="Google" id="ProtNLM"/>
    </source>
</evidence>
<keyword evidence="3" id="KW-1185">Reference proteome</keyword>
<evidence type="ECO:0000256" key="1">
    <source>
        <dbReference type="SAM" id="SignalP"/>
    </source>
</evidence>
<comment type="caution">
    <text evidence="2">The sequence shown here is derived from an EMBL/GenBank/DDBJ whole genome shotgun (WGS) entry which is preliminary data.</text>
</comment>
<name>A0A840S3T5_9BURK</name>
<proteinExistence type="predicted"/>
<feature type="chain" id="PRO_5032846545" description="PEP-CTERM sorting domain-containing protein" evidence="1">
    <location>
        <begin position="21"/>
        <end position="209"/>
    </location>
</feature>
<gene>
    <name evidence="2" type="ORF">HNQ51_001697</name>
</gene>
<organism evidence="2 3">
    <name type="scientific">Inhella inkyongensis</name>
    <dbReference type="NCBI Taxonomy" id="392593"/>
    <lineage>
        <taxon>Bacteria</taxon>
        <taxon>Pseudomonadati</taxon>
        <taxon>Pseudomonadota</taxon>
        <taxon>Betaproteobacteria</taxon>
        <taxon>Burkholderiales</taxon>
        <taxon>Sphaerotilaceae</taxon>
        <taxon>Inhella</taxon>
    </lineage>
</organism>
<reference evidence="2 3" key="1">
    <citation type="submission" date="2020-08" db="EMBL/GenBank/DDBJ databases">
        <title>Genomic Encyclopedia of Type Strains, Phase IV (KMG-IV): sequencing the most valuable type-strain genomes for metagenomic binning, comparative biology and taxonomic classification.</title>
        <authorList>
            <person name="Goeker M."/>
        </authorList>
    </citation>
    <scope>NUCLEOTIDE SEQUENCE [LARGE SCALE GENOMIC DNA]</scope>
    <source>
        <strain evidence="2 3">DSM 23958</strain>
    </source>
</reference>
<dbReference type="RefSeq" id="WP_138855932.1">
    <property type="nucleotide sequence ID" value="NZ_CP040709.1"/>
</dbReference>
<feature type="signal peptide" evidence="1">
    <location>
        <begin position="1"/>
        <end position="20"/>
    </location>
</feature>
<protein>
    <recommendedName>
        <fullName evidence="4">PEP-CTERM sorting domain-containing protein</fullName>
    </recommendedName>
</protein>
<accession>A0A840S3T5</accession>
<evidence type="ECO:0000313" key="3">
    <source>
        <dbReference type="Proteomes" id="UP000554837"/>
    </source>
</evidence>
<dbReference type="OrthoDB" id="9153501at2"/>
<dbReference type="Proteomes" id="UP000554837">
    <property type="component" value="Unassembled WGS sequence"/>
</dbReference>
<dbReference type="EMBL" id="JACHHO010000002">
    <property type="protein sequence ID" value="MBB5204383.1"/>
    <property type="molecule type" value="Genomic_DNA"/>
</dbReference>
<evidence type="ECO:0000313" key="2">
    <source>
        <dbReference type="EMBL" id="MBB5204383.1"/>
    </source>
</evidence>
<keyword evidence="1" id="KW-0732">Signal</keyword>
<dbReference type="AlphaFoldDB" id="A0A840S3T5"/>
<sequence>MTIRPLILAVLGTLLSPAFAKSVGNNASVDCHLGDSGFTLLRPLACVGAFQGNLTGELSDFQRQTMLEAFKPFGYGPTGGWIYSKSDAENNGVFEDLGKDFTLEFDDNKRAKGLFVIGLKQANYYSLYLFDGGSTGIQSLDFNVRGVVSKQVNGLSHAVYFGPALQSTPPVRPTGGGSVPPNPQPVPAPGALLLAATGLGLLTLRRRGR</sequence>